<proteinExistence type="predicted"/>
<comment type="caution">
    <text evidence="1">The sequence shown here is derived from an EMBL/GenBank/DDBJ whole genome shotgun (WGS) entry which is preliminary data.</text>
</comment>
<dbReference type="Proteomes" id="UP001054252">
    <property type="component" value="Unassembled WGS sequence"/>
</dbReference>
<organism evidence="1 2">
    <name type="scientific">Rubroshorea leprosula</name>
    <dbReference type="NCBI Taxonomy" id="152421"/>
    <lineage>
        <taxon>Eukaryota</taxon>
        <taxon>Viridiplantae</taxon>
        <taxon>Streptophyta</taxon>
        <taxon>Embryophyta</taxon>
        <taxon>Tracheophyta</taxon>
        <taxon>Spermatophyta</taxon>
        <taxon>Magnoliopsida</taxon>
        <taxon>eudicotyledons</taxon>
        <taxon>Gunneridae</taxon>
        <taxon>Pentapetalae</taxon>
        <taxon>rosids</taxon>
        <taxon>malvids</taxon>
        <taxon>Malvales</taxon>
        <taxon>Dipterocarpaceae</taxon>
        <taxon>Rubroshorea</taxon>
    </lineage>
</organism>
<dbReference type="EMBL" id="BPVZ01000138">
    <property type="protein sequence ID" value="GKV40030.1"/>
    <property type="molecule type" value="Genomic_DNA"/>
</dbReference>
<dbReference type="AlphaFoldDB" id="A0AAV5LRE1"/>
<protein>
    <submittedName>
        <fullName evidence="1">Uncharacterized protein</fullName>
    </submittedName>
</protein>
<name>A0AAV5LRE1_9ROSI</name>
<accession>A0AAV5LRE1</accession>
<evidence type="ECO:0000313" key="2">
    <source>
        <dbReference type="Proteomes" id="UP001054252"/>
    </source>
</evidence>
<reference evidence="1 2" key="1">
    <citation type="journal article" date="2021" name="Commun. Biol.">
        <title>The genome of Shorea leprosula (Dipterocarpaceae) highlights the ecological relevance of drought in aseasonal tropical rainforests.</title>
        <authorList>
            <person name="Ng K.K.S."/>
            <person name="Kobayashi M.J."/>
            <person name="Fawcett J.A."/>
            <person name="Hatakeyama M."/>
            <person name="Paape T."/>
            <person name="Ng C.H."/>
            <person name="Ang C.C."/>
            <person name="Tnah L.H."/>
            <person name="Lee C.T."/>
            <person name="Nishiyama T."/>
            <person name="Sese J."/>
            <person name="O'Brien M.J."/>
            <person name="Copetti D."/>
            <person name="Mohd Noor M.I."/>
            <person name="Ong R.C."/>
            <person name="Putra M."/>
            <person name="Sireger I.Z."/>
            <person name="Indrioko S."/>
            <person name="Kosugi Y."/>
            <person name="Izuno A."/>
            <person name="Isagi Y."/>
            <person name="Lee S.L."/>
            <person name="Shimizu K.K."/>
        </authorList>
    </citation>
    <scope>NUCLEOTIDE SEQUENCE [LARGE SCALE GENOMIC DNA]</scope>
    <source>
        <strain evidence="1">214</strain>
    </source>
</reference>
<keyword evidence="2" id="KW-1185">Reference proteome</keyword>
<gene>
    <name evidence="1" type="ORF">SLEP1_g47712</name>
</gene>
<evidence type="ECO:0000313" key="1">
    <source>
        <dbReference type="EMBL" id="GKV40030.1"/>
    </source>
</evidence>
<sequence>MKLYLQVVVCLVFHIVGCKVCFVMMVRHSRLVLVVEHIG</sequence>